<dbReference type="Proteomes" id="UP001434883">
    <property type="component" value="Unassembled WGS sequence"/>
</dbReference>
<gene>
    <name evidence="4" type="ORF">XENOCAPTIV_015512</name>
</gene>
<name>A0ABV0QS11_9TELE</name>
<comment type="subcellular location">
    <subcellularLocation>
        <location evidence="1">Membrane</location>
        <topology evidence="1">Multi-pass membrane protein</topology>
    </subcellularLocation>
</comment>
<keyword evidence="2" id="KW-0813">Transport</keyword>
<keyword evidence="5" id="KW-1185">Reference proteome</keyword>
<dbReference type="InterPro" id="IPR036259">
    <property type="entry name" value="MFS_trans_sf"/>
</dbReference>
<keyword evidence="3" id="KW-0812">Transmembrane</keyword>
<feature type="transmembrane region" description="Helical" evidence="3">
    <location>
        <begin position="139"/>
        <end position="159"/>
    </location>
</feature>
<comment type="caution">
    <text evidence="4">The sequence shown here is derived from an EMBL/GenBank/DDBJ whole genome shotgun (WGS) entry which is preliminary data.</text>
</comment>
<feature type="transmembrane region" description="Helical" evidence="3">
    <location>
        <begin position="33"/>
        <end position="59"/>
    </location>
</feature>
<dbReference type="PANTHER" id="PTHR11654">
    <property type="entry name" value="OLIGOPEPTIDE TRANSPORTER-RELATED"/>
    <property type="match status" value="1"/>
</dbReference>
<reference evidence="4 5" key="1">
    <citation type="submission" date="2021-06" db="EMBL/GenBank/DDBJ databases">
        <authorList>
            <person name="Palmer J.M."/>
        </authorList>
    </citation>
    <scope>NUCLEOTIDE SEQUENCE [LARGE SCALE GENOMIC DNA]</scope>
    <source>
        <strain evidence="4 5">XC_2019</strain>
        <tissue evidence="4">Muscle</tissue>
    </source>
</reference>
<dbReference type="SUPFAM" id="SSF103473">
    <property type="entry name" value="MFS general substrate transporter"/>
    <property type="match status" value="1"/>
</dbReference>
<dbReference type="Gene3D" id="1.20.1250.20">
    <property type="entry name" value="MFS general substrate transporter like domains"/>
    <property type="match status" value="1"/>
</dbReference>
<dbReference type="EMBL" id="JAHRIN010020017">
    <property type="protein sequence ID" value="MEQ2198619.1"/>
    <property type="molecule type" value="Genomic_DNA"/>
</dbReference>
<feature type="transmembrane region" description="Helical" evidence="3">
    <location>
        <begin position="103"/>
        <end position="119"/>
    </location>
</feature>
<evidence type="ECO:0000313" key="5">
    <source>
        <dbReference type="Proteomes" id="UP001434883"/>
    </source>
</evidence>
<keyword evidence="2" id="KW-0653">Protein transport</keyword>
<keyword evidence="2" id="KW-0571">Peptide transport</keyword>
<sequence length="191" mass="21618">MAAGELKTVLNGRGVFQTPLLDQRPREKSCKKLQVVICVLLVELCERFTFFGIVCNMILFCTVKLGYDNYLAATVNLCFIGTSTLTPVLVGWFAETCLGRTKVLYLCTAMLPVVAFPFEDFYIDTHHMTHKLDPMEQQVLFYLGLLAAVLGIGGIRAILCPMGAYSLQSYNQHQLLSFFNWWVRWFSGSKH</sequence>
<evidence type="ECO:0000313" key="4">
    <source>
        <dbReference type="EMBL" id="MEQ2198619.1"/>
    </source>
</evidence>
<proteinExistence type="predicted"/>
<evidence type="ECO:0008006" key="6">
    <source>
        <dbReference type="Google" id="ProtNLM"/>
    </source>
</evidence>
<organism evidence="4 5">
    <name type="scientific">Xenoophorus captivus</name>
    <dbReference type="NCBI Taxonomy" id="1517983"/>
    <lineage>
        <taxon>Eukaryota</taxon>
        <taxon>Metazoa</taxon>
        <taxon>Chordata</taxon>
        <taxon>Craniata</taxon>
        <taxon>Vertebrata</taxon>
        <taxon>Euteleostomi</taxon>
        <taxon>Actinopterygii</taxon>
        <taxon>Neopterygii</taxon>
        <taxon>Teleostei</taxon>
        <taxon>Neoteleostei</taxon>
        <taxon>Acanthomorphata</taxon>
        <taxon>Ovalentaria</taxon>
        <taxon>Atherinomorphae</taxon>
        <taxon>Cyprinodontiformes</taxon>
        <taxon>Goodeidae</taxon>
        <taxon>Xenoophorus</taxon>
    </lineage>
</organism>
<feature type="transmembrane region" description="Helical" evidence="3">
    <location>
        <begin position="71"/>
        <end position="94"/>
    </location>
</feature>
<evidence type="ECO:0000256" key="1">
    <source>
        <dbReference type="ARBA" id="ARBA00004141"/>
    </source>
</evidence>
<protein>
    <recommendedName>
        <fullName evidence="6">Solute carrier family 15 member 5</fullName>
    </recommendedName>
</protein>
<keyword evidence="3" id="KW-1133">Transmembrane helix</keyword>
<evidence type="ECO:0000256" key="3">
    <source>
        <dbReference type="SAM" id="Phobius"/>
    </source>
</evidence>
<keyword evidence="3" id="KW-0472">Membrane</keyword>
<accession>A0ABV0QS11</accession>
<evidence type="ECO:0000256" key="2">
    <source>
        <dbReference type="ARBA" id="ARBA00022856"/>
    </source>
</evidence>